<sequence>MIFLGKKFFDRFRKRFNGQKSLSDGHPFVKRVIARY</sequence>
<organism evidence="1 2">
    <name type="scientific">Brugia timori</name>
    <dbReference type="NCBI Taxonomy" id="42155"/>
    <lineage>
        <taxon>Eukaryota</taxon>
        <taxon>Metazoa</taxon>
        <taxon>Ecdysozoa</taxon>
        <taxon>Nematoda</taxon>
        <taxon>Chromadorea</taxon>
        <taxon>Rhabditida</taxon>
        <taxon>Spirurina</taxon>
        <taxon>Spiruromorpha</taxon>
        <taxon>Filarioidea</taxon>
        <taxon>Onchocercidae</taxon>
        <taxon>Brugia</taxon>
    </lineage>
</organism>
<accession>A0A3P7XQ11</accession>
<dbReference type="Proteomes" id="UP000280834">
    <property type="component" value="Unassembled WGS sequence"/>
</dbReference>
<name>A0A3P7XQ11_9BILA</name>
<gene>
    <name evidence="1" type="ORF">BTMF_LOCUS9321</name>
</gene>
<evidence type="ECO:0000313" key="2">
    <source>
        <dbReference type="Proteomes" id="UP000280834"/>
    </source>
</evidence>
<evidence type="ECO:0000313" key="1">
    <source>
        <dbReference type="EMBL" id="VDO31492.1"/>
    </source>
</evidence>
<dbReference type="EMBL" id="UZAG01016882">
    <property type="protein sequence ID" value="VDO31492.1"/>
    <property type="molecule type" value="Genomic_DNA"/>
</dbReference>
<protein>
    <submittedName>
        <fullName evidence="1">Uncharacterized protein</fullName>
    </submittedName>
</protein>
<reference evidence="1 2" key="1">
    <citation type="submission" date="2018-11" db="EMBL/GenBank/DDBJ databases">
        <authorList>
            <consortium name="Pathogen Informatics"/>
        </authorList>
    </citation>
    <scope>NUCLEOTIDE SEQUENCE [LARGE SCALE GENOMIC DNA]</scope>
</reference>
<proteinExistence type="predicted"/>
<keyword evidence="2" id="KW-1185">Reference proteome</keyword>
<dbReference type="AlphaFoldDB" id="A0A3P7XQ11"/>